<organism evidence="2 3">
    <name type="scientific">Solirubrobacter deserti</name>
    <dbReference type="NCBI Taxonomy" id="2282478"/>
    <lineage>
        <taxon>Bacteria</taxon>
        <taxon>Bacillati</taxon>
        <taxon>Actinomycetota</taxon>
        <taxon>Thermoleophilia</taxon>
        <taxon>Solirubrobacterales</taxon>
        <taxon>Solirubrobacteraceae</taxon>
        <taxon>Solirubrobacter</taxon>
    </lineage>
</organism>
<protein>
    <submittedName>
        <fullName evidence="2">VOC family protein</fullName>
    </submittedName>
</protein>
<dbReference type="PROSITE" id="PS51819">
    <property type="entry name" value="VOC"/>
    <property type="match status" value="1"/>
</dbReference>
<keyword evidence="3" id="KW-1185">Reference proteome</keyword>
<sequence length="129" mass="13959">MTTTTPAITRVDFVPIPTQDAERATAFYTDTLGLVQSDHTLDKPFSEFDLDGTTLSVWDPSTAGRDFAANTNAIALHTDDVKGLRGHLEGKGVTFFGDIVDTGVCHMAFFADPDGNPLMLHGRYAPRGE</sequence>
<evidence type="ECO:0000259" key="1">
    <source>
        <dbReference type="PROSITE" id="PS51819"/>
    </source>
</evidence>
<evidence type="ECO:0000313" key="3">
    <source>
        <dbReference type="Proteomes" id="UP001147700"/>
    </source>
</evidence>
<gene>
    <name evidence="2" type="ORF">OJ962_13015</name>
</gene>
<evidence type="ECO:0000313" key="2">
    <source>
        <dbReference type="EMBL" id="MDA0138416.1"/>
    </source>
</evidence>
<reference evidence="2" key="1">
    <citation type="submission" date="2022-10" db="EMBL/GenBank/DDBJ databases">
        <title>The WGS of Solirubrobacter sp. CPCC 204708.</title>
        <authorList>
            <person name="Jiang Z."/>
        </authorList>
    </citation>
    <scope>NUCLEOTIDE SEQUENCE</scope>
    <source>
        <strain evidence="2">CPCC 204708</strain>
    </source>
</reference>
<dbReference type="RefSeq" id="WP_202958425.1">
    <property type="nucleotide sequence ID" value="NZ_JAPCID010000016.1"/>
</dbReference>
<dbReference type="InterPro" id="IPR037523">
    <property type="entry name" value="VOC_core"/>
</dbReference>
<dbReference type="Pfam" id="PF00903">
    <property type="entry name" value="Glyoxalase"/>
    <property type="match status" value="1"/>
</dbReference>
<dbReference type="Gene3D" id="3.10.180.10">
    <property type="entry name" value="2,3-Dihydroxybiphenyl 1,2-Dioxygenase, domain 1"/>
    <property type="match status" value="1"/>
</dbReference>
<feature type="domain" description="VOC" evidence="1">
    <location>
        <begin position="10"/>
        <end position="123"/>
    </location>
</feature>
<accession>A0ABT4RIP4</accession>
<proteinExistence type="predicted"/>
<dbReference type="InterPro" id="IPR004360">
    <property type="entry name" value="Glyas_Fos-R_dOase_dom"/>
</dbReference>
<dbReference type="InterPro" id="IPR029068">
    <property type="entry name" value="Glyas_Bleomycin-R_OHBP_Dase"/>
</dbReference>
<dbReference type="SUPFAM" id="SSF54593">
    <property type="entry name" value="Glyoxalase/Bleomycin resistance protein/Dihydroxybiphenyl dioxygenase"/>
    <property type="match status" value="1"/>
</dbReference>
<dbReference type="EMBL" id="JAPCID010000016">
    <property type="protein sequence ID" value="MDA0138416.1"/>
    <property type="molecule type" value="Genomic_DNA"/>
</dbReference>
<comment type="caution">
    <text evidence="2">The sequence shown here is derived from an EMBL/GenBank/DDBJ whole genome shotgun (WGS) entry which is preliminary data.</text>
</comment>
<name>A0ABT4RIP4_9ACTN</name>
<dbReference type="Proteomes" id="UP001147700">
    <property type="component" value="Unassembled WGS sequence"/>
</dbReference>